<evidence type="ECO:0000313" key="3">
    <source>
        <dbReference type="EMBL" id="MBC9976606.1"/>
    </source>
</evidence>
<gene>
    <name evidence="3" type="ORF">HA482_00080</name>
</gene>
<evidence type="ECO:0000256" key="1">
    <source>
        <dbReference type="ARBA" id="ARBA00022723"/>
    </source>
</evidence>
<dbReference type="PANTHER" id="PTHR36113">
    <property type="entry name" value="LYASE, PUTATIVE-RELATED-RELATED"/>
    <property type="match status" value="1"/>
</dbReference>
<evidence type="ECO:0000313" key="4">
    <source>
        <dbReference type="Proteomes" id="UP000639516"/>
    </source>
</evidence>
<name>A0ABR7TZ72_9BRAD</name>
<comment type="caution">
    <text evidence="3">The sequence shown here is derived from an EMBL/GenBank/DDBJ whole genome shotgun (WGS) entry which is preliminary data.</text>
</comment>
<dbReference type="InterPro" id="IPR018146">
    <property type="entry name" value="Glyoxalase_1_CS"/>
</dbReference>
<proteinExistence type="predicted"/>
<dbReference type="Proteomes" id="UP000639516">
    <property type="component" value="Unassembled WGS sequence"/>
</dbReference>
<dbReference type="Pfam" id="PF00903">
    <property type="entry name" value="Glyoxalase"/>
    <property type="match status" value="1"/>
</dbReference>
<dbReference type="InterPro" id="IPR029068">
    <property type="entry name" value="Glyas_Bleomycin-R_OHBP_Dase"/>
</dbReference>
<dbReference type="PROSITE" id="PS00934">
    <property type="entry name" value="GLYOXALASE_I_1"/>
    <property type="match status" value="1"/>
</dbReference>
<dbReference type="InterPro" id="IPR051332">
    <property type="entry name" value="Fosfomycin_Res_Enzymes"/>
</dbReference>
<dbReference type="CDD" id="cd06587">
    <property type="entry name" value="VOC"/>
    <property type="match status" value="1"/>
</dbReference>
<reference evidence="3 4" key="1">
    <citation type="journal article" date="2020" name="Arch. Microbiol.">
        <title>Bradyrhizobium campsiandrae sp. nov., a nitrogen-fixing bacterial strain isolated from a native leguminous tree from the Amazon adapted to flooded conditions.</title>
        <authorList>
            <person name="Cabral Michel D."/>
            <person name="Martins da Costa E."/>
            <person name="Azarias Guimaraes A."/>
            <person name="Soares de Carvalho T."/>
            <person name="Santos de Castro Caputo P."/>
            <person name="Willems A."/>
            <person name="de Souza Moreira F.M."/>
        </authorList>
    </citation>
    <scope>NUCLEOTIDE SEQUENCE [LARGE SCALE GENOMIC DNA]</scope>
    <source>
        <strain evidence="4">INPA 384B</strain>
    </source>
</reference>
<dbReference type="PROSITE" id="PS51819">
    <property type="entry name" value="VOC"/>
    <property type="match status" value="1"/>
</dbReference>
<dbReference type="Gene3D" id="3.10.180.10">
    <property type="entry name" value="2,3-Dihydroxybiphenyl 1,2-Dioxygenase, domain 1"/>
    <property type="match status" value="1"/>
</dbReference>
<keyword evidence="1" id="KW-0479">Metal-binding</keyword>
<dbReference type="InterPro" id="IPR037523">
    <property type="entry name" value="VOC_core"/>
</dbReference>
<dbReference type="RefSeq" id="WP_188098186.1">
    <property type="nucleotide sequence ID" value="NZ_JAANIH010000008.1"/>
</dbReference>
<feature type="domain" description="VOC" evidence="2">
    <location>
        <begin position="5"/>
        <end position="121"/>
    </location>
</feature>
<sequence>MDLQRIDHIGLNVRDLSTSYRFYRAVFGFDIVHKWTTTWMVGNDMIRLGLFQRPKAGPVCNIDEALSITHVAFRVSGEAFGQAQAELKELGISFDPPEDTGIAFSIFVLDPDGHQIELTTYDRPAVGEAA</sequence>
<organism evidence="3 4">
    <name type="scientific">Bradyrhizobium campsiandrae</name>
    <dbReference type="NCBI Taxonomy" id="1729892"/>
    <lineage>
        <taxon>Bacteria</taxon>
        <taxon>Pseudomonadati</taxon>
        <taxon>Pseudomonadota</taxon>
        <taxon>Alphaproteobacteria</taxon>
        <taxon>Hyphomicrobiales</taxon>
        <taxon>Nitrobacteraceae</taxon>
        <taxon>Bradyrhizobium</taxon>
    </lineage>
</organism>
<dbReference type="PANTHER" id="PTHR36113:SF1">
    <property type="entry name" value="GLYOXALASE_BLEOMYCIN RESISTANCE PROTEIN_DIOXYGENASE"/>
    <property type="match status" value="1"/>
</dbReference>
<dbReference type="InterPro" id="IPR004360">
    <property type="entry name" value="Glyas_Fos-R_dOase_dom"/>
</dbReference>
<keyword evidence="4" id="KW-1185">Reference proteome</keyword>
<evidence type="ECO:0000259" key="2">
    <source>
        <dbReference type="PROSITE" id="PS51819"/>
    </source>
</evidence>
<accession>A0ABR7TZ72</accession>
<dbReference type="SUPFAM" id="SSF54593">
    <property type="entry name" value="Glyoxalase/Bleomycin resistance protein/Dihydroxybiphenyl dioxygenase"/>
    <property type="match status" value="1"/>
</dbReference>
<protein>
    <submittedName>
        <fullName evidence="3">VOC family protein</fullName>
    </submittedName>
</protein>
<dbReference type="EMBL" id="JAATTO010000001">
    <property type="protein sequence ID" value="MBC9976606.1"/>
    <property type="molecule type" value="Genomic_DNA"/>
</dbReference>